<evidence type="ECO:0000313" key="6">
    <source>
        <dbReference type="Proteomes" id="UP000215033"/>
    </source>
</evidence>
<sequence length="792" mass="89468">MADFVPKICQHVTNEIVYYETGHYGFVLKMDGLPFDGVDDNRLYAYFANLRKVLTGVGKSLGNRGAIWTTLKRERINFDREYGFTTEFSRRFSNDYLKRFREEDYYENLFYLTVLIKNSDMDSGIKECNEQMQILLRALEPYSPQVLSAWQNPEEVAFSDVYRFYGSLINGKADNIPLSPQSAYKSIPAASLHFGTDICEIRPESGGRKYAVMYDLRDFGLSKPKVLTNLLTLPCEFTLTQSLIFINPYDMQQKIKRQLHNFASVNDKAADQQAELENALGRLTAGEIMFGDYSSALTVFGRTPEEVSGNGAKAYSAFLNSGGFRFMKAGYSAPSTWFSQIPGCKDKPRSFPKTTENLACTFGIHNYSHGKKTGNPLGDGSAVMPLQTLSKTVYDFNFHFTNPKDDNVGEKIAGHTLILGATGAGKTTLQCALMAFAERFEPYIFALDLDRGMEIFIRAIGGSYFALDAGMPTGLNPFQLPDTPSNREFLYTLVGICGQNEAGRLTAAEEKQIQDAVDALMDLDWPMRRFSHLLQHIPSLPDPDCLYVRLAKWCESENGRFAWCLDNPENLFDPADFWRVGFDLTDILKDGYPPTAPVLAYMFHLRNIMMDKVAEQNGLLASIIEEFWWPLRFSATEELMLKILKTDRKRGGFLILVSQSPEDAINSRIFPAIVQQTPTKVFLPNPDAEYEGSYQRCGISKKEYQQLVELPLESRTFLVKQSKQSAFAKLDLYGMHEAIAVLSGNTANVELLHRIMAEYGNDVRDWYEPFIRAATKGRVEFGQPEIADTEIP</sequence>
<reference evidence="4 6" key="2">
    <citation type="submission" date="2017-06" db="EMBL/GenBank/DDBJ databases">
        <authorList>
            <consortium name="Pathogen Informatics"/>
        </authorList>
    </citation>
    <scope>NUCLEOTIDE SEQUENCE [LARGE SCALE GENOMIC DNA]</scope>
    <source>
        <strain evidence="4 6">NCTC12230</strain>
    </source>
</reference>
<dbReference type="EMBL" id="LT906434">
    <property type="protein sequence ID" value="SNU80200.1"/>
    <property type="molecule type" value="Genomic_DNA"/>
</dbReference>
<name>A0AB38DS15_9NEIS</name>
<dbReference type="PANTHER" id="PTHR30121:SF6">
    <property type="entry name" value="SLR6007 PROTEIN"/>
    <property type="match status" value="1"/>
</dbReference>
<dbReference type="AlphaFoldDB" id="A0AB38DS15"/>
<keyword evidence="5" id="KW-1185">Reference proteome</keyword>
<evidence type="ECO:0000256" key="1">
    <source>
        <dbReference type="ARBA" id="ARBA00006512"/>
    </source>
</evidence>
<evidence type="ECO:0000259" key="2">
    <source>
        <dbReference type="Pfam" id="PF03135"/>
    </source>
</evidence>
<dbReference type="InterPro" id="IPR027417">
    <property type="entry name" value="P-loop_NTPase"/>
</dbReference>
<dbReference type="KEGG" id="nzo:SAMEA4504057_1713"/>
<reference evidence="3 5" key="1">
    <citation type="submission" date="2017-01" db="EMBL/GenBank/DDBJ databases">
        <authorList>
            <person name="Wolfgang W.J."/>
            <person name="Cole J."/>
            <person name="Wroblewski D."/>
            <person name="Mcginnis J."/>
            <person name="Musser K.A."/>
        </authorList>
    </citation>
    <scope>NUCLEOTIDE SEQUENCE [LARGE SCALE GENOMIC DNA]</scope>
    <source>
        <strain evidence="3 5">DSM 21643</strain>
    </source>
</reference>
<proteinExistence type="inferred from homology"/>
<dbReference type="InterPro" id="IPR051162">
    <property type="entry name" value="T4SS_component"/>
</dbReference>
<dbReference type="InterPro" id="IPR018145">
    <property type="entry name" value="CagE_TrbE_VirB_cntrl_dom"/>
</dbReference>
<accession>A0AB38DS15</accession>
<evidence type="ECO:0000313" key="5">
    <source>
        <dbReference type="Proteomes" id="UP000193466"/>
    </source>
</evidence>
<dbReference type="SUPFAM" id="SSF52540">
    <property type="entry name" value="P-loop containing nucleoside triphosphate hydrolases"/>
    <property type="match status" value="1"/>
</dbReference>
<dbReference type="EMBL" id="MTBM01000003">
    <property type="protein sequence ID" value="OSI10959.1"/>
    <property type="molecule type" value="Genomic_DNA"/>
</dbReference>
<protein>
    <submittedName>
        <fullName evidence="3">Conjugal transfer protein</fullName>
    </submittedName>
    <submittedName>
        <fullName evidence="4">TrbE</fullName>
    </submittedName>
</protein>
<gene>
    <name evidence="4" type="primary">virB4</name>
    <name evidence="3" type="ORF">BWD10_03350</name>
    <name evidence="4" type="ORF">SAMEA4504057_01713</name>
</gene>
<feature type="domain" description="CagE TrbE VirB component of type IV transporter system central" evidence="2">
    <location>
        <begin position="147"/>
        <end position="343"/>
    </location>
</feature>
<dbReference type="Gene3D" id="3.40.50.300">
    <property type="entry name" value="P-loop containing nucleotide triphosphate hydrolases"/>
    <property type="match status" value="1"/>
</dbReference>
<evidence type="ECO:0000313" key="3">
    <source>
        <dbReference type="EMBL" id="OSI10959.1"/>
    </source>
</evidence>
<comment type="similarity">
    <text evidence="1">Belongs to the TrbE/VirB4 family.</text>
</comment>
<organism evidence="4 6">
    <name type="scientific">Neisseria zoodegmatis</name>
    <dbReference type="NCBI Taxonomy" id="326523"/>
    <lineage>
        <taxon>Bacteria</taxon>
        <taxon>Pseudomonadati</taxon>
        <taxon>Pseudomonadota</taxon>
        <taxon>Betaproteobacteria</taxon>
        <taxon>Neisseriales</taxon>
        <taxon>Neisseriaceae</taxon>
        <taxon>Neisseria</taxon>
    </lineage>
</organism>
<dbReference type="GO" id="GO:0005524">
    <property type="term" value="F:ATP binding"/>
    <property type="evidence" value="ECO:0007669"/>
    <property type="project" value="InterPro"/>
</dbReference>
<dbReference type="PANTHER" id="PTHR30121">
    <property type="entry name" value="UNCHARACTERIZED PROTEIN YJGR-RELATED"/>
    <property type="match status" value="1"/>
</dbReference>
<dbReference type="Proteomes" id="UP000193466">
    <property type="component" value="Unassembled WGS sequence"/>
</dbReference>
<dbReference type="Pfam" id="PF03135">
    <property type="entry name" value="CagE_TrbE_VirB"/>
    <property type="match status" value="1"/>
</dbReference>
<dbReference type="Proteomes" id="UP000215033">
    <property type="component" value="Chromosome 1"/>
</dbReference>
<evidence type="ECO:0000313" key="4">
    <source>
        <dbReference type="EMBL" id="SNU80200.1"/>
    </source>
</evidence>